<dbReference type="EC" id="1.1.1.133" evidence="3 6"/>
<proteinExistence type="inferred from homology"/>
<evidence type="ECO:0000259" key="7">
    <source>
        <dbReference type="Pfam" id="PF04321"/>
    </source>
</evidence>
<comment type="cofactor">
    <cofactor evidence="6">
        <name>Mg(2+)</name>
        <dbReference type="ChEBI" id="CHEBI:18420"/>
    </cofactor>
    <text evidence="6">Binds 1 Mg(2+) ion per monomer.</text>
</comment>
<dbReference type="CDD" id="cd05254">
    <property type="entry name" value="dTDP_HR_like_SDR_e"/>
    <property type="match status" value="1"/>
</dbReference>
<gene>
    <name evidence="8" type="primary">rfbD</name>
    <name evidence="8" type="ORF">PYH38_000469</name>
</gene>
<dbReference type="NCBIfam" id="TIGR01214">
    <property type="entry name" value="rmlD"/>
    <property type="match status" value="1"/>
</dbReference>
<evidence type="ECO:0000256" key="6">
    <source>
        <dbReference type="RuleBase" id="RU364082"/>
    </source>
</evidence>
<evidence type="ECO:0000256" key="3">
    <source>
        <dbReference type="ARBA" id="ARBA00012929"/>
    </source>
</evidence>
<dbReference type="InterPro" id="IPR036291">
    <property type="entry name" value="NAD(P)-bd_dom_sf"/>
</dbReference>
<comment type="pathway">
    <text evidence="1 6">Carbohydrate biosynthesis; dTDP-L-rhamnose biosynthesis.</text>
</comment>
<dbReference type="Gene3D" id="3.40.50.720">
    <property type="entry name" value="NAD(P)-binding Rossmann-like Domain"/>
    <property type="match status" value="1"/>
</dbReference>
<sequence>MSGTKKKMVVTGTEGQVARSLLERARSIEDLDLVALGRPRLDLADLSSIAKSLISEKPDVIVSAAAYTSVDKAEEDSEAAFKVNGHAPGEIARVAADLNIPLVHISTDYVFDGGKNEAYTEGDITAPAGVYGHSKLLGEQTVREHTTNHVILRTAWVYSPFGKNFLLTMLRLAEGRDVINVVDDQIGNPTCALALADGILTVARNLISSDAPELRGVFHAAGSGSASWADFAAYIFETSRRYGGPFAEVQRIPTSAYPTPARRPANSRLDCAKLEAAHGVLLPFWKQCTEMIVRRLLVDR</sequence>
<keyword evidence="6 8" id="KW-0560">Oxidoreductase</keyword>
<organism evidence="8 9">
    <name type="scientific">Sinorhizobium numidicum</name>
    <dbReference type="NCBI Taxonomy" id="680248"/>
    <lineage>
        <taxon>Bacteria</taxon>
        <taxon>Pseudomonadati</taxon>
        <taxon>Pseudomonadota</taxon>
        <taxon>Alphaproteobacteria</taxon>
        <taxon>Hyphomicrobiales</taxon>
        <taxon>Rhizobiaceae</taxon>
        <taxon>Sinorhizobium/Ensifer group</taxon>
        <taxon>Sinorhizobium</taxon>
    </lineage>
</organism>
<dbReference type="EMBL" id="CP120370">
    <property type="protein sequence ID" value="WEX81110.1"/>
    <property type="molecule type" value="Genomic_DNA"/>
</dbReference>
<dbReference type="Gene3D" id="3.90.25.10">
    <property type="entry name" value="UDP-galactose 4-epimerase, domain 1"/>
    <property type="match status" value="1"/>
</dbReference>
<evidence type="ECO:0000256" key="5">
    <source>
        <dbReference type="ARBA" id="ARBA00048200"/>
    </source>
</evidence>
<reference evidence="8 9" key="1">
    <citation type="submission" date="2023-03" db="EMBL/GenBank/DDBJ databases">
        <authorList>
            <person name="Kaur S."/>
            <person name="Espinosa-Saiz D."/>
            <person name="Velazquez E."/>
            <person name="Menendez E."/>
            <person name="diCenzo G.C."/>
        </authorList>
    </citation>
    <scope>NUCLEOTIDE SEQUENCE [LARGE SCALE GENOMIC DNA]</scope>
    <source>
        <strain evidence="8 9">LMG 27395</strain>
    </source>
</reference>
<feature type="domain" description="RmlD-like substrate binding" evidence="7">
    <location>
        <begin position="7"/>
        <end position="295"/>
    </location>
</feature>
<evidence type="ECO:0000256" key="1">
    <source>
        <dbReference type="ARBA" id="ARBA00004781"/>
    </source>
</evidence>
<accession>A0ABY8CR35</accession>
<dbReference type="SUPFAM" id="SSF51735">
    <property type="entry name" value="NAD(P)-binding Rossmann-fold domains"/>
    <property type="match status" value="1"/>
</dbReference>
<keyword evidence="6" id="KW-0521">NADP</keyword>
<dbReference type="Pfam" id="PF04321">
    <property type="entry name" value="RmlD_sub_bind"/>
    <property type="match status" value="1"/>
</dbReference>
<evidence type="ECO:0000313" key="9">
    <source>
        <dbReference type="Proteomes" id="UP001235547"/>
    </source>
</evidence>
<dbReference type="InterPro" id="IPR005913">
    <property type="entry name" value="dTDP_dehydrorham_reduct"/>
</dbReference>
<evidence type="ECO:0000256" key="2">
    <source>
        <dbReference type="ARBA" id="ARBA00010944"/>
    </source>
</evidence>
<dbReference type="PANTHER" id="PTHR10491">
    <property type="entry name" value="DTDP-4-DEHYDRORHAMNOSE REDUCTASE"/>
    <property type="match status" value="1"/>
</dbReference>
<dbReference type="RefSeq" id="WP_280731847.1">
    <property type="nucleotide sequence ID" value="NZ_CP120367.1"/>
</dbReference>
<keyword evidence="9" id="KW-1185">Reference proteome</keyword>
<evidence type="ECO:0000256" key="4">
    <source>
        <dbReference type="ARBA" id="ARBA00017099"/>
    </source>
</evidence>
<dbReference type="InterPro" id="IPR029903">
    <property type="entry name" value="RmlD-like-bd"/>
</dbReference>
<comment type="similarity">
    <text evidence="2 6">Belongs to the dTDP-4-dehydrorhamnose reductase family.</text>
</comment>
<evidence type="ECO:0000313" key="8">
    <source>
        <dbReference type="EMBL" id="WEX81110.1"/>
    </source>
</evidence>
<dbReference type="GO" id="GO:0008831">
    <property type="term" value="F:dTDP-4-dehydrorhamnose reductase activity"/>
    <property type="evidence" value="ECO:0007669"/>
    <property type="project" value="UniProtKB-EC"/>
</dbReference>
<comment type="function">
    <text evidence="6">Catalyzes the reduction of dTDP-6-deoxy-L-lyxo-4-hexulose to yield dTDP-L-rhamnose.</text>
</comment>
<dbReference type="PANTHER" id="PTHR10491:SF4">
    <property type="entry name" value="METHIONINE ADENOSYLTRANSFERASE 2 SUBUNIT BETA"/>
    <property type="match status" value="1"/>
</dbReference>
<name>A0ABY8CR35_9HYPH</name>
<comment type="catalytic activity">
    <reaction evidence="5 6">
        <text>dTDP-beta-L-rhamnose + NADP(+) = dTDP-4-dehydro-beta-L-rhamnose + NADPH + H(+)</text>
        <dbReference type="Rhea" id="RHEA:21796"/>
        <dbReference type="ChEBI" id="CHEBI:15378"/>
        <dbReference type="ChEBI" id="CHEBI:57510"/>
        <dbReference type="ChEBI" id="CHEBI:57783"/>
        <dbReference type="ChEBI" id="CHEBI:58349"/>
        <dbReference type="ChEBI" id="CHEBI:62830"/>
        <dbReference type="EC" id="1.1.1.133"/>
    </reaction>
</comment>
<dbReference type="Proteomes" id="UP001235547">
    <property type="component" value="Chromosome 2"/>
</dbReference>
<protein>
    <recommendedName>
        <fullName evidence="4 6">dTDP-4-dehydrorhamnose reductase</fullName>
        <ecNumber evidence="3 6">1.1.1.133</ecNumber>
    </recommendedName>
</protein>